<keyword evidence="7" id="KW-0479">Metal-binding</keyword>
<feature type="transmembrane region" description="Helical" evidence="8">
    <location>
        <begin position="219"/>
        <end position="236"/>
    </location>
</feature>
<dbReference type="AlphaFoldDB" id="A0A4R4EF50"/>
<dbReference type="PROSITE" id="PS01348">
    <property type="entry name" value="MRAY_2"/>
    <property type="match status" value="1"/>
</dbReference>
<feature type="transmembrane region" description="Helical" evidence="8">
    <location>
        <begin position="242"/>
        <end position="263"/>
    </location>
</feature>
<evidence type="ECO:0000256" key="4">
    <source>
        <dbReference type="ARBA" id="ARBA00022692"/>
    </source>
</evidence>
<organism evidence="9 10">
    <name type="scientific">Paenibacillus albiflavus</name>
    <dbReference type="NCBI Taxonomy" id="2545760"/>
    <lineage>
        <taxon>Bacteria</taxon>
        <taxon>Bacillati</taxon>
        <taxon>Bacillota</taxon>
        <taxon>Bacilli</taxon>
        <taxon>Bacillales</taxon>
        <taxon>Paenibacillaceae</taxon>
        <taxon>Paenibacillus</taxon>
    </lineage>
</organism>
<keyword evidence="2" id="KW-1003">Cell membrane</keyword>
<comment type="cofactor">
    <cofactor evidence="7">
        <name>Mg(2+)</name>
        <dbReference type="ChEBI" id="CHEBI:18420"/>
    </cofactor>
</comment>
<dbReference type="RefSeq" id="WP_132418409.1">
    <property type="nucleotide sequence ID" value="NZ_SKFG01000011.1"/>
</dbReference>
<accession>A0A4R4EF50</accession>
<evidence type="ECO:0000256" key="8">
    <source>
        <dbReference type="SAM" id="Phobius"/>
    </source>
</evidence>
<protein>
    <submittedName>
        <fullName evidence="9">Undecaprenyl/decaprenyl-phosphate alpha-N-acetylglucosaminyl 1-phosphate transferase</fullName>
    </submittedName>
</protein>
<sequence length="367" mass="39361">MVWLLYIIGFVSSCLIALLLTPLVKKLAFWIGATDQPDARKVHTKIMPRLGGLAIFLAFVGAYFIVSPILNDYNYNAALGILLGSTVIVLTGALDDRFQIRPRYKLLGQLVAAGIVVAFGMRIDLGSLPFVGDLLVGAEWVSIPVTILWLVGVSNALNLIDGLDGLSAGVSGIATLTIFVLSLIVPSLTVSLLSIILLGGIVGFLFYNFHPAKIFMGDTGSLFLGFALAALSILGFKQATVVSLLIPILILGVPLSDTALAILRRLVNKKPISAPDKSHLHHCLLQLGFSHRVTVLIIYGIALIFSGSAVACTILLTRETTWAVFLIIGILLLLLAIGAEFIGIISKRRRPILSFIQKIGQLVTKSN</sequence>
<dbReference type="GO" id="GO:0046872">
    <property type="term" value="F:metal ion binding"/>
    <property type="evidence" value="ECO:0007669"/>
    <property type="project" value="UniProtKB-KW"/>
</dbReference>
<keyword evidence="5 8" id="KW-1133">Transmembrane helix</keyword>
<dbReference type="PANTHER" id="PTHR22926:SF3">
    <property type="entry name" value="UNDECAPRENYL-PHOSPHATE ALPHA-N-ACETYLGLUCOSAMINYL 1-PHOSPHATE TRANSFERASE"/>
    <property type="match status" value="1"/>
</dbReference>
<evidence type="ECO:0000313" key="10">
    <source>
        <dbReference type="Proteomes" id="UP000295418"/>
    </source>
</evidence>
<dbReference type="GO" id="GO:0009103">
    <property type="term" value="P:lipopolysaccharide biosynthetic process"/>
    <property type="evidence" value="ECO:0007669"/>
    <property type="project" value="TreeGrafter"/>
</dbReference>
<evidence type="ECO:0000256" key="7">
    <source>
        <dbReference type="PIRSR" id="PIRSR600715-1"/>
    </source>
</evidence>
<dbReference type="GO" id="GO:0016780">
    <property type="term" value="F:phosphotransferase activity, for other substituted phosphate groups"/>
    <property type="evidence" value="ECO:0007669"/>
    <property type="project" value="InterPro"/>
</dbReference>
<keyword evidence="3 9" id="KW-0808">Transferase</keyword>
<comment type="caution">
    <text evidence="9">The sequence shown here is derived from an EMBL/GenBank/DDBJ whole genome shotgun (WGS) entry which is preliminary data.</text>
</comment>
<dbReference type="InterPro" id="IPR018480">
    <property type="entry name" value="PNAcMuramoyl-5peptid_Trfase_CS"/>
</dbReference>
<keyword evidence="6 8" id="KW-0472">Membrane</keyword>
<feature type="transmembrane region" description="Helical" evidence="8">
    <location>
        <begin position="106"/>
        <end position="123"/>
    </location>
</feature>
<feature type="transmembrane region" description="Helical" evidence="8">
    <location>
        <begin position="190"/>
        <end position="207"/>
    </location>
</feature>
<feature type="transmembrane region" description="Helical" evidence="8">
    <location>
        <begin position="135"/>
        <end position="153"/>
    </location>
</feature>
<feature type="binding site" evidence="7">
    <location>
        <position position="218"/>
    </location>
    <ligand>
        <name>Mg(2+)</name>
        <dbReference type="ChEBI" id="CHEBI:18420"/>
    </ligand>
</feature>
<proteinExistence type="predicted"/>
<name>A0A4R4EF50_9BACL</name>
<evidence type="ECO:0000256" key="2">
    <source>
        <dbReference type="ARBA" id="ARBA00022475"/>
    </source>
</evidence>
<reference evidence="9 10" key="1">
    <citation type="submission" date="2019-03" db="EMBL/GenBank/DDBJ databases">
        <authorList>
            <person name="Kim M.K.M."/>
        </authorList>
    </citation>
    <scope>NUCLEOTIDE SEQUENCE [LARGE SCALE GENOMIC DNA]</scope>
    <source>
        <strain evidence="9 10">18JY21-1</strain>
    </source>
</reference>
<dbReference type="GO" id="GO:0044038">
    <property type="term" value="P:cell wall macromolecule biosynthetic process"/>
    <property type="evidence" value="ECO:0007669"/>
    <property type="project" value="TreeGrafter"/>
</dbReference>
<feature type="transmembrane region" description="Helical" evidence="8">
    <location>
        <begin position="296"/>
        <end position="316"/>
    </location>
</feature>
<evidence type="ECO:0000256" key="3">
    <source>
        <dbReference type="ARBA" id="ARBA00022679"/>
    </source>
</evidence>
<dbReference type="InterPro" id="IPR000715">
    <property type="entry name" value="Glycosyl_transferase_4"/>
</dbReference>
<feature type="binding site" evidence="7">
    <location>
        <position position="158"/>
    </location>
    <ligand>
        <name>Mg(2+)</name>
        <dbReference type="ChEBI" id="CHEBI:18420"/>
    </ligand>
</feature>
<dbReference type="PANTHER" id="PTHR22926">
    <property type="entry name" value="PHOSPHO-N-ACETYLMURAMOYL-PENTAPEPTIDE-TRANSFERASE"/>
    <property type="match status" value="1"/>
</dbReference>
<dbReference type="Pfam" id="PF00953">
    <property type="entry name" value="Glycos_transf_4"/>
    <property type="match status" value="1"/>
</dbReference>
<dbReference type="GO" id="GO:0005886">
    <property type="term" value="C:plasma membrane"/>
    <property type="evidence" value="ECO:0007669"/>
    <property type="project" value="UniProtKB-SubCell"/>
</dbReference>
<dbReference type="EMBL" id="SKFG01000011">
    <property type="protein sequence ID" value="TCZ76821.1"/>
    <property type="molecule type" value="Genomic_DNA"/>
</dbReference>
<keyword evidence="7" id="KW-0460">Magnesium</keyword>
<dbReference type="Proteomes" id="UP000295418">
    <property type="component" value="Unassembled WGS sequence"/>
</dbReference>
<feature type="transmembrane region" description="Helical" evidence="8">
    <location>
        <begin position="322"/>
        <end position="345"/>
    </location>
</feature>
<comment type="subcellular location">
    <subcellularLocation>
        <location evidence="1">Cell membrane</location>
        <topology evidence="1">Multi-pass membrane protein</topology>
    </subcellularLocation>
</comment>
<evidence type="ECO:0000256" key="5">
    <source>
        <dbReference type="ARBA" id="ARBA00022989"/>
    </source>
</evidence>
<keyword evidence="4 8" id="KW-0812">Transmembrane</keyword>
<dbReference type="OrthoDB" id="9783652at2"/>
<evidence type="ECO:0000256" key="1">
    <source>
        <dbReference type="ARBA" id="ARBA00004651"/>
    </source>
</evidence>
<feature type="transmembrane region" description="Helical" evidence="8">
    <location>
        <begin position="165"/>
        <end position="184"/>
    </location>
</feature>
<keyword evidence="10" id="KW-1185">Reference proteome</keyword>
<feature type="transmembrane region" description="Helical" evidence="8">
    <location>
        <begin position="50"/>
        <end position="69"/>
    </location>
</feature>
<dbReference type="GO" id="GO:0071555">
    <property type="term" value="P:cell wall organization"/>
    <property type="evidence" value="ECO:0007669"/>
    <property type="project" value="TreeGrafter"/>
</dbReference>
<gene>
    <name evidence="9" type="ORF">E0485_12620</name>
</gene>
<feature type="transmembrane region" description="Helical" evidence="8">
    <location>
        <begin position="75"/>
        <end position="94"/>
    </location>
</feature>
<feature type="transmembrane region" description="Helical" evidence="8">
    <location>
        <begin position="6"/>
        <end position="24"/>
    </location>
</feature>
<evidence type="ECO:0000256" key="6">
    <source>
        <dbReference type="ARBA" id="ARBA00023136"/>
    </source>
</evidence>
<evidence type="ECO:0000313" key="9">
    <source>
        <dbReference type="EMBL" id="TCZ76821.1"/>
    </source>
</evidence>
<dbReference type="CDD" id="cd06853">
    <property type="entry name" value="GT_WecA_like"/>
    <property type="match status" value="1"/>
</dbReference>